<evidence type="ECO:0000256" key="1">
    <source>
        <dbReference type="SAM" id="MobiDB-lite"/>
    </source>
</evidence>
<feature type="compositionally biased region" description="Low complexity" evidence="1">
    <location>
        <begin position="60"/>
        <end position="71"/>
    </location>
</feature>
<evidence type="ECO:0000313" key="2">
    <source>
        <dbReference type="EMBL" id="GGX59010.1"/>
    </source>
</evidence>
<name>A0A918KD17_9ACTN</name>
<feature type="compositionally biased region" description="Low complexity" evidence="1">
    <location>
        <begin position="95"/>
        <end position="109"/>
    </location>
</feature>
<dbReference type="AlphaFoldDB" id="A0A918KD17"/>
<accession>A0A918KD17</accession>
<dbReference type="Proteomes" id="UP000645555">
    <property type="component" value="Unassembled WGS sequence"/>
</dbReference>
<dbReference type="EMBL" id="BMWD01000008">
    <property type="protein sequence ID" value="GGX59010.1"/>
    <property type="molecule type" value="Genomic_DNA"/>
</dbReference>
<organism evidence="2 3">
    <name type="scientific">Streptomyces fructofermentans</name>
    <dbReference type="NCBI Taxonomy" id="152141"/>
    <lineage>
        <taxon>Bacteria</taxon>
        <taxon>Bacillati</taxon>
        <taxon>Actinomycetota</taxon>
        <taxon>Actinomycetes</taxon>
        <taxon>Kitasatosporales</taxon>
        <taxon>Streptomycetaceae</taxon>
        <taxon>Streptomyces</taxon>
    </lineage>
</organism>
<protein>
    <submittedName>
        <fullName evidence="2">Uncharacterized protein</fullName>
    </submittedName>
</protein>
<reference evidence="2" key="1">
    <citation type="journal article" date="2014" name="Int. J. Syst. Evol. Microbiol.">
        <title>Complete genome sequence of Corynebacterium casei LMG S-19264T (=DSM 44701T), isolated from a smear-ripened cheese.</title>
        <authorList>
            <consortium name="US DOE Joint Genome Institute (JGI-PGF)"/>
            <person name="Walter F."/>
            <person name="Albersmeier A."/>
            <person name="Kalinowski J."/>
            <person name="Ruckert C."/>
        </authorList>
    </citation>
    <scope>NUCLEOTIDE SEQUENCE</scope>
    <source>
        <strain evidence="2">JCM 4956</strain>
    </source>
</reference>
<evidence type="ECO:0000313" key="3">
    <source>
        <dbReference type="Proteomes" id="UP000645555"/>
    </source>
</evidence>
<feature type="compositionally biased region" description="Gly residues" evidence="1">
    <location>
        <begin position="12"/>
        <end position="23"/>
    </location>
</feature>
<proteinExistence type="predicted"/>
<feature type="compositionally biased region" description="Polar residues" evidence="1">
    <location>
        <begin position="1"/>
        <end position="11"/>
    </location>
</feature>
<sequence>MICSSSETPGTGSDGSGIDGSGIDGHAPSYGGTAGGDRGPAVGTPAVGARRVGPSGGVRPGRSGVGQVSSGITWGGAGGVRRQTSTVDHRRSGVAAERGAPAAWGAAGRPPRDPYRAGRSARRSGCPWARQRGPGRPEATASPGRTALFPGFDGVPFRLPRGDRVPSPGRPSRRGPASARGC</sequence>
<reference evidence="2" key="2">
    <citation type="submission" date="2020-09" db="EMBL/GenBank/DDBJ databases">
        <authorList>
            <person name="Sun Q."/>
            <person name="Ohkuma M."/>
        </authorList>
    </citation>
    <scope>NUCLEOTIDE SEQUENCE</scope>
    <source>
        <strain evidence="2">JCM 4956</strain>
    </source>
</reference>
<feature type="region of interest" description="Disordered" evidence="1">
    <location>
        <begin position="1"/>
        <end position="182"/>
    </location>
</feature>
<comment type="caution">
    <text evidence="2">The sequence shown here is derived from an EMBL/GenBank/DDBJ whole genome shotgun (WGS) entry which is preliminary data.</text>
</comment>
<gene>
    <name evidence="2" type="ORF">GCM10010515_28490</name>
</gene>
<keyword evidence="3" id="KW-1185">Reference proteome</keyword>